<keyword evidence="8" id="KW-0479">Metal-binding</keyword>
<keyword evidence="4" id="KW-0540">Nuclease</keyword>
<feature type="domain" description="CCHC-type" evidence="10">
    <location>
        <begin position="220"/>
        <end position="235"/>
    </location>
</feature>
<dbReference type="CDD" id="cd01647">
    <property type="entry name" value="RT_LTR"/>
    <property type="match status" value="1"/>
</dbReference>
<evidence type="ECO:0000259" key="11">
    <source>
        <dbReference type="PROSITE" id="PS50878"/>
    </source>
</evidence>
<keyword evidence="5" id="KW-0255">Endonuclease</keyword>
<dbReference type="GO" id="GO:0003676">
    <property type="term" value="F:nucleic acid binding"/>
    <property type="evidence" value="ECO:0007669"/>
    <property type="project" value="InterPro"/>
</dbReference>
<dbReference type="Gene3D" id="2.40.70.10">
    <property type="entry name" value="Acid Proteases"/>
    <property type="match status" value="1"/>
</dbReference>
<keyword evidence="8" id="KW-0863">Zinc-finger</keyword>
<dbReference type="EC" id="2.7.7.49" evidence="1"/>
<name>B7ZFS7_9METZ</name>
<dbReference type="FunFam" id="1.10.340.70:FF:000001">
    <property type="entry name" value="Retrovirus-related Pol polyprotein from transposon gypsy-like Protein"/>
    <property type="match status" value="1"/>
</dbReference>
<evidence type="ECO:0000256" key="4">
    <source>
        <dbReference type="ARBA" id="ARBA00022722"/>
    </source>
</evidence>
<dbReference type="InterPro" id="IPR036397">
    <property type="entry name" value="RNaseH_sf"/>
</dbReference>
<dbReference type="PROSITE" id="PS00141">
    <property type="entry name" value="ASP_PROTEASE"/>
    <property type="match status" value="1"/>
</dbReference>
<keyword evidence="2" id="KW-0808">Transferase</keyword>
<dbReference type="InterPro" id="IPR000477">
    <property type="entry name" value="RT_dom"/>
</dbReference>
<dbReference type="InterPro" id="IPR001584">
    <property type="entry name" value="Integrase_cat-core"/>
</dbReference>
<dbReference type="Gene3D" id="3.10.10.10">
    <property type="entry name" value="HIV Type 1 Reverse Transcriptase, subunit A, domain 1"/>
    <property type="match status" value="1"/>
</dbReference>
<dbReference type="Pfam" id="PF00098">
    <property type="entry name" value="zf-CCHC"/>
    <property type="match status" value="1"/>
</dbReference>
<evidence type="ECO:0000256" key="6">
    <source>
        <dbReference type="ARBA" id="ARBA00022801"/>
    </source>
</evidence>
<dbReference type="Pfam" id="PF17921">
    <property type="entry name" value="Integrase_H2C2"/>
    <property type="match status" value="1"/>
</dbReference>
<dbReference type="GO" id="GO:0003964">
    <property type="term" value="F:RNA-directed DNA polymerase activity"/>
    <property type="evidence" value="ECO:0007669"/>
    <property type="project" value="UniProtKB-KW"/>
</dbReference>
<evidence type="ECO:0000256" key="8">
    <source>
        <dbReference type="PROSITE-ProRule" id="PRU00047"/>
    </source>
</evidence>
<keyword evidence="3" id="KW-0548">Nucleotidyltransferase</keyword>
<dbReference type="CDD" id="cd00303">
    <property type="entry name" value="retropepsin_like"/>
    <property type="match status" value="1"/>
</dbReference>
<dbReference type="FunFam" id="3.30.70.270:FF:000045">
    <property type="entry name" value="Transposon Tf2-7 polyprotein"/>
    <property type="match status" value="1"/>
</dbReference>
<dbReference type="PROSITE" id="PS50994">
    <property type="entry name" value="INTEGRASE"/>
    <property type="match status" value="1"/>
</dbReference>
<dbReference type="InterPro" id="IPR001969">
    <property type="entry name" value="Aspartic_peptidase_AS"/>
</dbReference>
<accession>B7ZFS7</accession>
<feature type="compositionally biased region" description="Acidic residues" evidence="9">
    <location>
        <begin position="1379"/>
        <end position="1391"/>
    </location>
</feature>
<dbReference type="Gene3D" id="4.10.60.10">
    <property type="entry name" value="Zinc finger, CCHC-type"/>
    <property type="match status" value="1"/>
</dbReference>
<dbReference type="PROSITE" id="PS50878">
    <property type="entry name" value="RT_POL"/>
    <property type="match status" value="1"/>
</dbReference>
<dbReference type="InterPro" id="IPR043128">
    <property type="entry name" value="Rev_trsase/Diguanyl_cyclase"/>
</dbReference>
<dbReference type="SMART" id="SM00343">
    <property type="entry name" value="ZnF_C2HC"/>
    <property type="match status" value="1"/>
</dbReference>
<organism evidence="13">
    <name type="scientific">Lubomirskia baikalensis</name>
    <dbReference type="NCBI Taxonomy" id="289074"/>
    <lineage>
        <taxon>Eukaryota</taxon>
        <taxon>Metazoa</taxon>
        <taxon>Porifera</taxon>
        <taxon>Demospongiae</taxon>
        <taxon>Heteroscleromorpha</taxon>
        <taxon>Spongillida</taxon>
        <taxon>Lubomirskiidae</taxon>
        <taxon>Lubomirskia</taxon>
    </lineage>
</organism>
<dbReference type="Gene3D" id="3.30.70.270">
    <property type="match status" value="2"/>
</dbReference>
<evidence type="ECO:0000313" key="13">
    <source>
        <dbReference type="EMBL" id="CAP69654.1"/>
    </source>
</evidence>
<evidence type="ECO:0000259" key="10">
    <source>
        <dbReference type="PROSITE" id="PS50158"/>
    </source>
</evidence>
<evidence type="ECO:0000256" key="7">
    <source>
        <dbReference type="ARBA" id="ARBA00022918"/>
    </source>
</evidence>
<dbReference type="InterPro" id="IPR012337">
    <property type="entry name" value="RNaseH-like_sf"/>
</dbReference>
<dbReference type="GO" id="GO:0015074">
    <property type="term" value="P:DNA integration"/>
    <property type="evidence" value="ECO:0007669"/>
    <property type="project" value="InterPro"/>
</dbReference>
<dbReference type="SUPFAM" id="SSF57756">
    <property type="entry name" value="Retrovirus zinc finger-like domains"/>
    <property type="match status" value="1"/>
</dbReference>
<dbReference type="FunFam" id="3.30.420.10:FF:000032">
    <property type="entry name" value="Retrovirus-related Pol polyprotein from transposon 297-like Protein"/>
    <property type="match status" value="1"/>
</dbReference>
<dbReference type="SUPFAM" id="SSF53098">
    <property type="entry name" value="Ribonuclease H-like"/>
    <property type="match status" value="1"/>
</dbReference>
<dbReference type="InterPro" id="IPR041373">
    <property type="entry name" value="RT_RNaseH"/>
</dbReference>
<feature type="domain" description="Integrase catalytic" evidence="12">
    <location>
        <begin position="1068"/>
        <end position="1224"/>
    </location>
</feature>
<feature type="compositionally biased region" description="Basic and acidic residues" evidence="9">
    <location>
        <begin position="1402"/>
        <end position="1415"/>
    </location>
</feature>
<dbReference type="Gene3D" id="1.10.340.70">
    <property type="match status" value="1"/>
</dbReference>
<dbReference type="InterPro" id="IPR043502">
    <property type="entry name" value="DNA/RNA_pol_sf"/>
</dbReference>
<feature type="region of interest" description="Disordered" evidence="9">
    <location>
        <begin position="1331"/>
        <end position="1425"/>
    </location>
</feature>
<protein>
    <recommendedName>
        <fullName evidence="1">RNA-directed DNA polymerase</fullName>
        <ecNumber evidence="1">2.7.7.49</ecNumber>
    </recommendedName>
</protein>
<evidence type="ECO:0000256" key="1">
    <source>
        <dbReference type="ARBA" id="ARBA00012493"/>
    </source>
</evidence>
<dbReference type="Pfam" id="PF17917">
    <property type="entry name" value="RT_RNaseH"/>
    <property type="match status" value="1"/>
</dbReference>
<evidence type="ECO:0000259" key="12">
    <source>
        <dbReference type="PROSITE" id="PS50994"/>
    </source>
</evidence>
<evidence type="ECO:0000256" key="3">
    <source>
        <dbReference type="ARBA" id="ARBA00022695"/>
    </source>
</evidence>
<dbReference type="GO" id="GO:0006508">
    <property type="term" value="P:proteolysis"/>
    <property type="evidence" value="ECO:0007669"/>
    <property type="project" value="InterPro"/>
</dbReference>
<dbReference type="EMBL" id="AM932520">
    <property type="protein sequence ID" value="CAP69654.1"/>
    <property type="molecule type" value="Genomic_DNA"/>
</dbReference>
<reference evidence="13" key="1">
    <citation type="submission" date="2008-01" db="EMBL/GenBank/DDBJ databases">
        <title>Identification and isolation of a retrotransposon from the Lubomirskia baicalensis: implication in rapid evolution of endemic sponges.</title>
        <authorList>
            <person name="Grebenjuk V.A."/>
            <person name="Schroeder H.C."/>
            <person name="Mueller W.E.G."/>
        </authorList>
    </citation>
    <scope>NUCLEOTIDE SEQUENCE</scope>
</reference>
<keyword evidence="6" id="KW-0378">Hydrolase</keyword>
<proteinExistence type="predicted"/>
<dbReference type="Pfam" id="PF13650">
    <property type="entry name" value="Asp_protease_2"/>
    <property type="match status" value="1"/>
</dbReference>
<sequence>MAASNHVSLPKPFQSGNISEWFTRFDICCDANEWDNDKRAIKLPTLLEGEALAVWLDLSAEEKKSYAKVKETLVSRITPNTFMTIEQFRQRKLIPGEALSLFLHDLKQLLDQAMPKLDAGAKEQLIIHQFLAGLPGTVSKQLRAAGDTTKLQTTLDRAKLLMSLEDEQTVATVSTPAEKPRVSENRVVEQLVEQVAALSKQVEALSTRPRNQQPDFRPVRCFNCGKPGHIRRNCRYLRPQPDARNQQGNFRGMSAAGNSHPRKLLSPHKPIVIAALKSEVSTIIGIIGDKELDVMLDSGSSVSLIRKEALAGMNAIVKDKPSLNVRVVTAAGENLPILYHVTARVKLNMVDRVHDFLVVENLVAAAILGVDFLRQQGLLLDFRTTPVTVLSPPNAESRTQSYSMDDGHSNLEKIWARQAKKRDQACSVAEITDQDTNIVDECTIPAFGDQTGIEAPAYVRPCFNSVVKEFNDLLSINPGVTKAATHHINTVGPPARVPPRRIPVHFQEEVEHQIRNMLQKGIIEESSSPWVAPAVYVRKKTGEIRLCVDYRELNKRTHKDAYPLPLIDEVQDRLSGDTVFTKLDLHSGYWQVPVNQEDQEKTAFSPGPGMGLFQFERMPFGLCGASSTFQRLMNTIMRGLPYVTTYQDDVLIHSPSEETHKKHLHEALQRLRQAGLTLRGSKCQIGVAQVVYLGHVFSAEGMTPDNSKVQAVQEWPRPRDATEVRQFIGLASYYRRYIQHFADIARPLHRLTQKDTTYCWSEECEQAFRNLKTKLTKAPILAYPRFDKEASPLVLQTDASLTGLGAVLEQNGQVIAYASRTLSTSEVNYSVIQRECLAVVWGTKQFRHYLLGRPFQLWTDHEPLKWLVGQKMEGILCRWAIALQEYTYTILYRKGTLNGNADALSRRADPKKYPAAATAVQTNMTMEEIRHAQQHDDITKHLMEDLKATNPLSKPQRQQLQPWRRYAQIWSQLSVVDGVVCRRYTPDPTGDVVTVPVLPKCLQHKALVECHDHPAAGHQGSQRTLHRLRQQAYWVSMAQDVDQHCRECQKCQCSKLCTPTRAPLHNLPIGRPWQMVAIDVLQVPVSTNNNKYLLVMQDYFTKWADAKPIKDQTAATISTELVKLFCTYGIPEIIHSDQGANFESTIIGQTLEAFGVKKSHTTPYHPEGDGMVERFNRTLLQLLRTYVEKKEEWEKYLPLALFAYRTAVHSSTGVTPFKLMYGREPSNGIFTSPVGHEANQFPAVLQSKLAKLQDLVEAHNAEAACRQKSHYDKTSSERHFVAGDIVWLSIPTAGKLDPRWDGRWRIKSVKSPLTVEITDGEKTKIVHVNRVRHRQVPNDTPGNYPSHQGTYPSWESPSVDHCEIPTTTHPLHVQGEIPQGDDDREVPDEPQDPTNIQVMPRRYPDRTRHPPERYGRGSSSGRAAN</sequence>
<dbReference type="Gene3D" id="3.30.420.10">
    <property type="entry name" value="Ribonuclease H-like superfamily/Ribonuclease H"/>
    <property type="match status" value="1"/>
</dbReference>
<dbReference type="InterPro" id="IPR050951">
    <property type="entry name" value="Retrovirus_Pol_polyprotein"/>
</dbReference>
<dbReference type="CDD" id="cd09274">
    <property type="entry name" value="RNase_HI_RT_Ty3"/>
    <property type="match status" value="1"/>
</dbReference>
<evidence type="ECO:0000256" key="5">
    <source>
        <dbReference type="ARBA" id="ARBA00022759"/>
    </source>
</evidence>
<evidence type="ECO:0000256" key="9">
    <source>
        <dbReference type="SAM" id="MobiDB-lite"/>
    </source>
</evidence>
<dbReference type="InterPro" id="IPR001878">
    <property type="entry name" value="Znf_CCHC"/>
</dbReference>
<dbReference type="GO" id="GO:0004190">
    <property type="term" value="F:aspartic-type endopeptidase activity"/>
    <property type="evidence" value="ECO:0007669"/>
    <property type="project" value="InterPro"/>
</dbReference>
<dbReference type="Pfam" id="PF00078">
    <property type="entry name" value="RVT_1"/>
    <property type="match status" value="1"/>
</dbReference>
<dbReference type="InterPro" id="IPR041588">
    <property type="entry name" value="Integrase_H2C2"/>
</dbReference>
<feature type="domain" description="Reverse transcriptase" evidence="11">
    <location>
        <begin position="518"/>
        <end position="697"/>
    </location>
</feature>
<dbReference type="PANTHER" id="PTHR37984:SF5">
    <property type="entry name" value="PROTEIN NYNRIN-LIKE"/>
    <property type="match status" value="1"/>
</dbReference>
<dbReference type="GO" id="GO:0008270">
    <property type="term" value="F:zinc ion binding"/>
    <property type="evidence" value="ECO:0007669"/>
    <property type="project" value="UniProtKB-KW"/>
</dbReference>
<keyword evidence="7" id="KW-0695">RNA-directed DNA polymerase</keyword>
<dbReference type="PANTHER" id="PTHR37984">
    <property type="entry name" value="PROTEIN CBG26694"/>
    <property type="match status" value="1"/>
</dbReference>
<feature type="compositionally biased region" description="Polar residues" evidence="9">
    <location>
        <begin position="1337"/>
        <end position="1356"/>
    </location>
</feature>
<dbReference type="SUPFAM" id="SSF56672">
    <property type="entry name" value="DNA/RNA polymerases"/>
    <property type="match status" value="1"/>
</dbReference>
<dbReference type="Pfam" id="PF00665">
    <property type="entry name" value="rve"/>
    <property type="match status" value="1"/>
</dbReference>
<dbReference type="SUPFAM" id="SSF50630">
    <property type="entry name" value="Acid proteases"/>
    <property type="match status" value="1"/>
</dbReference>
<dbReference type="InterPro" id="IPR021109">
    <property type="entry name" value="Peptidase_aspartic_dom_sf"/>
</dbReference>
<dbReference type="InterPro" id="IPR036875">
    <property type="entry name" value="Znf_CCHC_sf"/>
</dbReference>
<evidence type="ECO:0000256" key="2">
    <source>
        <dbReference type="ARBA" id="ARBA00022679"/>
    </source>
</evidence>
<keyword evidence="8" id="KW-0862">Zinc</keyword>
<feature type="region of interest" description="Disordered" evidence="9">
    <location>
        <begin position="240"/>
        <end position="261"/>
    </location>
</feature>
<dbReference type="GO" id="GO:0004519">
    <property type="term" value="F:endonuclease activity"/>
    <property type="evidence" value="ECO:0007669"/>
    <property type="project" value="UniProtKB-KW"/>
</dbReference>
<dbReference type="PROSITE" id="PS50158">
    <property type="entry name" value="ZF_CCHC"/>
    <property type="match status" value="1"/>
</dbReference>